<feature type="domain" description="RING-type" evidence="6">
    <location>
        <begin position="86"/>
        <end position="148"/>
    </location>
</feature>
<dbReference type="Gene3D" id="3.30.40.10">
    <property type="entry name" value="Zinc/RING finger domain, C3HC4 (zinc finger)"/>
    <property type="match status" value="1"/>
</dbReference>
<dbReference type="GO" id="GO:0008270">
    <property type="term" value="F:zinc ion binding"/>
    <property type="evidence" value="ECO:0007669"/>
    <property type="project" value="UniProtKB-KW"/>
</dbReference>
<dbReference type="AlphaFoldDB" id="A0AAV5ULB4"/>
<feature type="non-terminal residue" evidence="7">
    <location>
        <position position="1"/>
    </location>
</feature>
<evidence type="ECO:0000256" key="2">
    <source>
        <dbReference type="ARBA" id="ARBA00022771"/>
    </source>
</evidence>
<reference evidence="7" key="1">
    <citation type="submission" date="2023-10" db="EMBL/GenBank/DDBJ databases">
        <title>Genome assembly of Pristionchus species.</title>
        <authorList>
            <person name="Yoshida K."/>
            <person name="Sommer R.J."/>
        </authorList>
    </citation>
    <scope>NUCLEOTIDE SEQUENCE</scope>
    <source>
        <strain evidence="7">RS0144</strain>
    </source>
</reference>
<feature type="region of interest" description="Disordered" evidence="5">
    <location>
        <begin position="1"/>
        <end position="43"/>
    </location>
</feature>
<dbReference type="InterPro" id="IPR013083">
    <property type="entry name" value="Znf_RING/FYVE/PHD"/>
</dbReference>
<evidence type="ECO:0000256" key="1">
    <source>
        <dbReference type="ARBA" id="ARBA00022723"/>
    </source>
</evidence>
<evidence type="ECO:0000259" key="6">
    <source>
        <dbReference type="PROSITE" id="PS50089"/>
    </source>
</evidence>
<dbReference type="InterPro" id="IPR001841">
    <property type="entry name" value="Znf_RING"/>
</dbReference>
<name>A0AAV5ULB4_9BILA</name>
<proteinExistence type="predicted"/>
<dbReference type="PROSITE" id="PS00518">
    <property type="entry name" value="ZF_RING_1"/>
    <property type="match status" value="1"/>
</dbReference>
<dbReference type="EMBL" id="BTSX01000006">
    <property type="protein sequence ID" value="GMT07834.1"/>
    <property type="molecule type" value="Genomic_DNA"/>
</dbReference>
<comment type="caution">
    <text evidence="7">The sequence shown here is derived from an EMBL/GenBank/DDBJ whole genome shotgun (WGS) entry which is preliminary data.</text>
</comment>
<evidence type="ECO:0000313" key="7">
    <source>
        <dbReference type="EMBL" id="GMT07834.1"/>
    </source>
</evidence>
<gene>
    <name evidence="7" type="ORF">PENTCL1PPCAC_30008</name>
</gene>
<organism evidence="7 8">
    <name type="scientific">Pristionchus entomophagus</name>
    <dbReference type="NCBI Taxonomy" id="358040"/>
    <lineage>
        <taxon>Eukaryota</taxon>
        <taxon>Metazoa</taxon>
        <taxon>Ecdysozoa</taxon>
        <taxon>Nematoda</taxon>
        <taxon>Chromadorea</taxon>
        <taxon>Rhabditida</taxon>
        <taxon>Rhabditina</taxon>
        <taxon>Diplogasteromorpha</taxon>
        <taxon>Diplogasteroidea</taxon>
        <taxon>Neodiplogasteridae</taxon>
        <taxon>Pristionchus</taxon>
    </lineage>
</organism>
<evidence type="ECO:0000256" key="5">
    <source>
        <dbReference type="SAM" id="MobiDB-lite"/>
    </source>
</evidence>
<dbReference type="Proteomes" id="UP001432027">
    <property type="component" value="Unassembled WGS sequence"/>
</dbReference>
<evidence type="ECO:0000256" key="3">
    <source>
        <dbReference type="ARBA" id="ARBA00022833"/>
    </source>
</evidence>
<dbReference type="PROSITE" id="PS50089">
    <property type="entry name" value="ZF_RING_2"/>
    <property type="match status" value="1"/>
</dbReference>
<keyword evidence="2 4" id="KW-0863">Zinc-finger</keyword>
<dbReference type="InterPro" id="IPR017907">
    <property type="entry name" value="Znf_RING_CS"/>
</dbReference>
<keyword evidence="1" id="KW-0479">Metal-binding</keyword>
<sequence length="297" mass="33176">EQGMDCFVPKEEDVDEELQMIPETAAESVPHLPPAPQLPGTSEDMIKEEEKDPLLTLGESVMRPRGTLLFTHARDLPNLSNNFDECDICHVALAGCITDSRLDDVKNRPSTSILTCGHVVCPTCLDRADLRLDRGVVPRPQFRCQICNELVAKIVLPNRENVNLASCQAPYCSGESFAVPRTRCVTCQRNICDECLVNHAQRYPNDDHIMDSRPRIIPSLRPFTMCIRHQHHISARCTCGEMVCGNCQHNAKTVSGAARAPIVHRKIPLEKTDVISEDATLNVPETLQKFVKMRQST</sequence>
<keyword evidence="3" id="KW-0862">Zinc</keyword>
<accession>A0AAV5ULB4</accession>
<keyword evidence="8" id="KW-1185">Reference proteome</keyword>
<evidence type="ECO:0000256" key="4">
    <source>
        <dbReference type="PROSITE-ProRule" id="PRU00175"/>
    </source>
</evidence>
<protein>
    <recommendedName>
        <fullName evidence="6">RING-type domain-containing protein</fullName>
    </recommendedName>
</protein>
<feature type="non-terminal residue" evidence="7">
    <location>
        <position position="297"/>
    </location>
</feature>
<evidence type="ECO:0000313" key="8">
    <source>
        <dbReference type="Proteomes" id="UP001432027"/>
    </source>
</evidence>